<keyword evidence="11 18" id="KW-0413">Isomerase</keyword>
<protein>
    <recommendedName>
        <fullName evidence="19">Bifunctional NAD(P)H-hydrate repair enzyme</fullName>
    </recommendedName>
    <alternativeName>
        <fullName evidence="19">Nicotinamide nucleotide repair protein</fullName>
    </alternativeName>
    <domain>
        <recommendedName>
            <fullName evidence="19">ADP-dependent (S)-NAD(P)H-hydrate dehydratase</fullName>
            <ecNumber evidence="19">4.2.1.136</ecNumber>
        </recommendedName>
        <alternativeName>
            <fullName evidence="19">ADP-dependent NAD(P)HX dehydratase</fullName>
        </alternativeName>
    </domain>
    <domain>
        <recommendedName>
            <fullName evidence="19">NAD(P)H-hydrate epimerase</fullName>
            <ecNumber evidence="19">5.1.99.6</ecNumber>
        </recommendedName>
    </domain>
</protein>
<dbReference type="CDD" id="cd01171">
    <property type="entry name" value="YXKO-related"/>
    <property type="match status" value="1"/>
</dbReference>
<feature type="domain" description="YjeF N-terminal" evidence="21">
    <location>
        <begin position="12"/>
        <end position="216"/>
    </location>
</feature>
<evidence type="ECO:0000259" key="21">
    <source>
        <dbReference type="PROSITE" id="PS51385"/>
    </source>
</evidence>
<feature type="domain" description="YjeF C-terminal" evidence="20">
    <location>
        <begin position="224"/>
        <end position="478"/>
    </location>
</feature>
<dbReference type="SUPFAM" id="SSF53613">
    <property type="entry name" value="Ribokinase-like"/>
    <property type="match status" value="1"/>
</dbReference>
<feature type="binding site" evidence="18">
    <location>
        <begin position="64"/>
        <end position="68"/>
    </location>
    <ligand>
        <name>(6S)-NADPHX</name>
        <dbReference type="ChEBI" id="CHEBI:64076"/>
    </ligand>
</feature>
<comment type="cofactor">
    <cofactor evidence="17">
        <name>Mg(2+)</name>
        <dbReference type="ChEBI" id="CHEBI:18420"/>
    </cofactor>
</comment>
<dbReference type="PIRSF" id="PIRSF017184">
    <property type="entry name" value="Nnr"/>
    <property type="match status" value="1"/>
</dbReference>
<dbReference type="RefSeq" id="WP_207118929.1">
    <property type="nucleotide sequence ID" value="NZ_JAFLEQ010000008.1"/>
</dbReference>
<dbReference type="InterPro" id="IPR004443">
    <property type="entry name" value="YjeF_N_dom"/>
</dbReference>
<name>A0A939IX26_9CORY</name>
<comment type="function">
    <text evidence="18">Catalyzes the epimerization of the S- and R-forms of NAD(P)HX, a damaged form of NAD(P)H that is a result of enzymatic or heat-dependent hydration. This is a prerequisite for the S-specific NAD(P)H-hydrate dehydratase to allow the repair of both epimers of NAD(P)HX.</text>
</comment>
<dbReference type="PROSITE" id="PS51383">
    <property type="entry name" value="YJEF_C_3"/>
    <property type="match status" value="1"/>
</dbReference>
<evidence type="ECO:0000256" key="11">
    <source>
        <dbReference type="ARBA" id="ARBA00023235"/>
    </source>
</evidence>
<feature type="binding site" evidence="17">
    <location>
        <position position="362"/>
    </location>
    <ligand>
        <name>(6S)-NADPHX</name>
        <dbReference type="ChEBI" id="CHEBI:64076"/>
    </ligand>
</feature>
<dbReference type="HAMAP" id="MF_01965">
    <property type="entry name" value="NADHX_dehydratase"/>
    <property type="match status" value="1"/>
</dbReference>
<dbReference type="GO" id="GO:0052856">
    <property type="term" value="F:NAD(P)HX epimerase activity"/>
    <property type="evidence" value="ECO:0007669"/>
    <property type="project" value="UniProtKB-UniRule"/>
</dbReference>
<evidence type="ECO:0000256" key="18">
    <source>
        <dbReference type="HAMAP-Rule" id="MF_01966"/>
    </source>
</evidence>
<evidence type="ECO:0000256" key="10">
    <source>
        <dbReference type="ARBA" id="ARBA00023027"/>
    </source>
</evidence>
<evidence type="ECO:0000256" key="4">
    <source>
        <dbReference type="ARBA" id="ARBA00009524"/>
    </source>
</evidence>
<comment type="catalytic activity">
    <reaction evidence="15 17 19">
        <text>(6S)-NADHX + ADP = AMP + phosphate + NADH + H(+)</text>
        <dbReference type="Rhea" id="RHEA:32223"/>
        <dbReference type="ChEBI" id="CHEBI:15378"/>
        <dbReference type="ChEBI" id="CHEBI:43474"/>
        <dbReference type="ChEBI" id="CHEBI:57945"/>
        <dbReference type="ChEBI" id="CHEBI:64074"/>
        <dbReference type="ChEBI" id="CHEBI:456215"/>
        <dbReference type="ChEBI" id="CHEBI:456216"/>
        <dbReference type="EC" id="4.2.1.136"/>
    </reaction>
</comment>
<dbReference type="NCBIfam" id="TIGR00197">
    <property type="entry name" value="yjeF_nterm"/>
    <property type="match status" value="1"/>
</dbReference>
<comment type="catalytic activity">
    <reaction evidence="16 17 19">
        <text>(6S)-NADPHX + ADP = AMP + phosphate + NADPH + H(+)</text>
        <dbReference type="Rhea" id="RHEA:32235"/>
        <dbReference type="ChEBI" id="CHEBI:15378"/>
        <dbReference type="ChEBI" id="CHEBI:43474"/>
        <dbReference type="ChEBI" id="CHEBI:57783"/>
        <dbReference type="ChEBI" id="CHEBI:64076"/>
        <dbReference type="ChEBI" id="CHEBI:456215"/>
        <dbReference type="ChEBI" id="CHEBI:456216"/>
        <dbReference type="EC" id="4.2.1.136"/>
    </reaction>
</comment>
<keyword evidence="12 17" id="KW-0456">Lyase</keyword>
<evidence type="ECO:0000256" key="7">
    <source>
        <dbReference type="ARBA" id="ARBA00022840"/>
    </source>
</evidence>
<keyword evidence="10 17" id="KW-0520">NAD</keyword>
<sequence length="483" mass="49494">MCPYPVHTPQAVRTAELPLVARMGETLMRHAAFAVACSCVRVLKHTRINGPSGARVLVLAGSGGNGGDALYAAAELKKRGAQITVWTTSPSVHQPALDALGHVRRKGSGCEAPFDVADAAAADLIIDGIVGIGATGGLRGPAAVAAAVVAGHKQCPVVAVDIPSGVDPMTGHKHSDAVVADVTVTFGARKPAHVLGGGYCGEVVCVGLGIDQQLSHVPPWARVVTSSDLVDWPVPGRLSNKYTGGVTGVHAGSAAYPGAAVLAVTGAVRATSPMVRYAGECRDRVLATHPEVVTSPTVDSAGQVDCWVTGPGAGVGDDQLEWLIDRDTPLVIDADALTQLAGDEQLRHRCAARQHLTVLTPHDGEYARLVGRKPGRDRIGAARKLAEQLGCCVLLKGRVTVVATAAEAFLVDAECSWAATPGSGDVLAGMIGAAIAHRAEPMSVALAAKLHAQASKSLRGPAPAGDLARAVTAVLREVAADNR</sequence>
<dbReference type="GO" id="GO:0110051">
    <property type="term" value="P:metabolite repair"/>
    <property type="evidence" value="ECO:0007669"/>
    <property type="project" value="TreeGrafter"/>
</dbReference>
<feature type="binding site" evidence="17">
    <location>
        <position position="425"/>
    </location>
    <ligand>
        <name>(6S)-NADPHX</name>
        <dbReference type="ChEBI" id="CHEBI:64076"/>
    </ligand>
</feature>
<dbReference type="EMBL" id="JAFLEQ010000008">
    <property type="protein sequence ID" value="MBN9644045.1"/>
    <property type="molecule type" value="Genomic_DNA"/>
</dbReference>
<evidence type="ECO:0000256" key="8">
    <source>
        <dbReference type="ARBA" id="ARBA00022857"/>
    </source>
</evidence>
<comment type="similarity">
    <text evidence="17">Belongs to the NnrD/CARKD family.</text>
</comment>
<dbReference type="GO" id="GO:0046496">
    <property type="term" value="P:nicotinamide nucleotide metabolic process"/>
    <property type="evidence" value="ECO:0007669"/>
    <property type="project" value="UniProtKB-UniRule"/>
</dbReference>
<evidence type="ECO:0000256" key="3">
    <source>
        <dbReference type="ARBA" id="ARBA00006001"/>
    </source>
</evidence>
<dbReference type="SUPFAM" id="SSF64153">
    <property type="entry name" value="YjeF N-terminal domain-like"/>
    <property type="match status" value="1"/>
</dbReference>
<comment type="function">
    <text evidence="17">Catalyzes the dehydration of the S-form of NAD(P)HX at the expense of ADP, which is converted to AMP. Together with NAD(P)HX epimerase, which catalyzes the epimerization of the S- and R-forms, the enzyme allows the repair of both epimers of NAD(P)HX, a damaged form of NAD(P)H that is a result of enzymatic or heat-dependent hydration.</text>
</comment>
<dbReference type="GO" id="GO:0046872">
    <property type="term" value="F:metal ion binding"/>
    <property type="evidence" value="ECO:0007669"/>
    <property type="project" value="UniProtKB-UniRule"/>
</dbReference>
<dbReference type="Pfam" id="PF03853">
    <property type="entry name" value="YjeF_N"/>
    <property type="match status" value="1"/>
</dbReference>
<feature type="binding site" evidence="18">
    <location>
        <begin position="131"/>
        <end position="137"/>
    </location>
    <ligand>
        <name>(6S)-NADPHX</name>
        <dbReference type="ChEBI" id="CHEBI:64076"/>
    </ligand>
</feature>
<feature type="binding site" evidence="17">
    <location>
        <begin position="396"/>
        <end position="400"/>
    </location>
    <ligand>
        <name>AMP</name>
        <dbReference type="ChEBI" id="CHEBI:456215"/>
    </ligand>
</feature>
<comment type="similarity">
    <text evidence="18">Belongs to the NnrE/AIBP family.</text>
</comment>
<dbReference type="Pfam" id="PF01256">
    <property type="entry name" value="Carb_kinase"/>
    <property type="match status" value="1"/>
</dbReference>
<dbReference type="InterPro" id="IPR000631">
    <property type="entry name" value="CARKD"/>
</dbReference>
<evidence type="ECO:0000256" key="17">
    <source>
        <dbReference type="HAMAP-Rule" id="MF_01965"/>
    </source>
</evidence>
<keyword evidence="9 18" id="KW-0630">Potassium</keyword>
<keyword evidence="8 17" id="KW-0521">NADP</keyword>
<accession>A0A939IX26</accession>
<feature type="binding site" evidence="18">
    <location>
        <position position="161"/>
    </location>
    <ligand>
        <name>(6S)-NADPHX</name>
        <dbReference type="ChEBI" id="CHEBI:64076"/>
    </ligand>
</feature>
<dbReference type="PANTHER" id="PTHR12592">
    <property type="entry name" value="ATP-DEPENDENT (S)-NAD(P)H-HYDRATE DEHYDRATASE FAMILY MEMBER"/>
    <property type="match status" value="1"/>
</dbReference>
<keyword evidence="13" id="KW-0511">Multifunctional enzyme</keyword>
<evidence type="ECO:0000256" key="15">
    <source>
        <dbReference type="ARBA" id="ARBA00048238"/>
    </source>
</evidence>
<evidence type="ECO:0000256" key="2">
    <source>
        <dbReference type="ARBA" id="ARBA00000909"/>
    </source>
</evidence>
<dbReference type="AlphaFoldDB" id="A0A939IX26"/>
<evidence type="ECO:0000256" key="14">
    <source>
        <dbReference type="ARBA" id="ARBA00025153"/>
    </source>
</evidence>
<evidence type="ECO:0000256" key="6">
    <source>
        <dbReference type="ARBA" id="ARBA00022741"/>
    </source>
</evidence>
<comment type="cofactor">
    <cofactor evidence="18 19">
        <name>K(+)</name>
        <dbReference type="ChEBI" id="CHEBI:29103"/>
    </cofactor>
    <text evidence="18 19">Binds 1 potassium ion per subunit.</text>
</comment>
<evidence type="ECO:0000256" key="9">
    <source>
        <dbReference type="ARBA" id="ARBA00022958"/>
    </source>
</evidence>
<feature type="binding site" evidence="17">
    <location>
        <position position="259"/>
    </location>
    <ligand>
        <name>(6S)-NADPHX</name>
        <dbReference type="ChEBI" id="CHEBI:64076"/>
    </ligand>
</feature>
<comment type="similarity">
    <text evidence="4 19">In the C-terminal section; belongs to the NnrD/CARKD family.</text>
</comment>
<feature type="binding site" evidence="18">
    <location>
        <position position="164"/>
    </location>
    <ligand>
        <name>K(+)</name>
        <dbReference type="ChEBI" id="CHEBI:29103"/>
    </ligand>
</feature>
<gene>
    <name evidence="17" type="primary">nnrD</name>
    <name evidence="18" type="synonym">nnrE</name>
    <name evidence="22" type="ORF">JZY06_05350</name>
</gene>
<feature type="binding site" evidence="17">
    <location>
        <position position="312"/>
    </location>
    <ligand>
        <name>(6S)-NADPHX</name>
        <dbReference type="ChEBI" id="CHEBI:64076"/>
    </ligand>
</feature>
<dbReference type="Gene3D" id="3.40.50.10260">
    <property type="entry name" value="YjeF N-terminal domain"/>
    <property type="match status" value="1"/>
</dbReference>
<dbReference type="GO" id="GO:0005524">
    <property type="term" value="F:ATP binding"/>
    <property type="evidence" value="ECO:0007669"/>
    <property type="project" value="UniProtKB-UniRule"/>
</dbReference>
<reference evidence="22" key="1">
    <citation type="submission" date="2021-03" db="EMBL/GenBank/DDBJ databases">
        <authorList>
            <person name="Sun Q."/>
        </authorList>
    </citation>
    <scope>NUCLEOTIDE SEQUENCE</scope>
    <source>
        <strain evidence="22">CCM 8862</strain>
    </source>
</reference>
<dbReference type="PROSITE" id="PS51385">
    <property type="entry name" value="YJEF_N"/>
    <property type="match status" value="1"/>
</dbReference>
<evidence type="ECO:0000313" key="22">
    <source>
        <dbReference type="EMBL" id="MBN9644045.1"/>
    </source>
</evidence>
<keyword evidence="5 18" id="KW-0479">Metal-binding</keyword>
<dbReference type="Gene3D" id="3.40.1190.20">
    <property type="match status" value="1"/>
</dbReference>
<dbReference type="InterPro" id="IPR029056">
    <property type="entry name" value="Ribokinase-like"/>
</dbReference>
<comment type="function">
    <text evidence="14 19">Bifunctional enzyme that catalyzes the epimerization of the S- and R-forms of NAD(P)HX and the dehydration of the S-form of NAD(P)HX at the expense of ADP, which is converted to AMP. This allows the repair of both epimers of NAD(P)HX, a damaged form of NAD(P)H that is a result of enzymatic or heat-dependent hydration.</text>
</comment>
<dbReference type="InterPro" id="IPR036652">
    <property type="entry name" value="YjeF_N_dom_sf"/>
</dbReference>
<dbReference type="InterPro" id="IPR030677">
    <property type="entry name" value="Nnr"/>
</dbReference>
<evidence type="ECO:0000256" key="16">
    <source>
        <dbReference type="ARBA" id="ARBA00049209"/>
    </source>
</evidence>
<dbReference type="Proteomes" id="UP000664332">
    <property type="component" value="Unassembled WGS sequence"/>
</dbReference>
<evidence type="ECO:0000256" key="19">
    <source>
        <dbReference type="PIRNR" id="PIRNR017184"/>
    </source>
</evidence>
<evidence type="ECO:0000256" key="1">
    <source>
        <dbReference type="ARBA" id="ARBA00000013"/>
    </source>
</evidence>
<comment type="catalytic activity">
    <reaction evidence="1 18 19">
        <text>(6R)-NADHX = (6S)-NADHX</text>
        <dbReference type="Rhea" id="RHEA:32215"/>
        <dbReference type="ChEBI" id="CHEBI:64074"/>
        <dbReference type="ChEBI" id="CHEBI:64075"/>
        <dbReference type="EC" id="5.1.99.6"/>
    </reaction>
</comment>
<keyword evidence="23" id="KW-1185">Reference proteome</keyword>
<dbReference type="GO" id="GO:0052855">
    <property type="term" value="F:ADP-dependent NAD(P)H-hydrate dehydratase activity"/>
    <property type="evidence" value="ECO:0007669"/>
    <property type="project" value="UniProtKB-UniRule"/>
</dbReference>
<evidence type="ECO:0000259" key="20">
    <source>
        <dbReference type="PROSITE" id="PS51383"/>
    </source>
</evidence>
<comment type="caution">
    <text evidence="22">The sequence shown here is derived from an EMBL/GenBank/DDBJ whole genome shotgun (WGS) entry which is preliminary data.</text>
</comment>
<comment type="caution">
    <text evidence="18">Lacks conserved residue(s) required for the propagation of feature annotation.</text>
</comment>
<feature type="binding site" evidence="18">
    <location>
        <position position="127"/>
    </location>
    <ligand>
        <name>K(+)</name>
        <dbReference type="ChEBI" id="CHEBI:29103"/>
    </ligand>
</feature>
<dbReference type="PANTHER" id="PTHR12592:SF0">
    <property type="entry name" value="ATP-DEPENDENT (S)-NAD(P)H-HYDRATE DEHYDRATASE"/>
    <property type="match status" value="1"/>
</dbReference>
<dbReference type="EC" id="5.1.99.6" evidence="19"/>
<keyword evidence="6 17" id="KW-0547">Nucleotide-binding</keyword>
<comment type="similarity">
    <text evidence="3 19">In the N-terminal section; belongs to the NnrE/AIBP family.</text>
</comment>
<keyword evidence="7 17" id="KW-0067">ATP-binding</keyword>
<feature type="binding site" evidence="17">
    <location>
        <position position="424"/>
    </location>
    <ligand>
        <name>AMP</name>
        <dbReference type="ChEBI" id="CHEBI:456215"/>
    </ligand>
</feature>
<evidence type="ECO:0000256" key="5">
    <source>
        <dbReference type="ARBA" id="ARBA00022723"/>
    </source>
</evidence>
<evidence type="ECO:0000256" key="12">
    <source>
        <dbReference type="ARBA" id="ARBA00023239"/>
    </source>
</evidence>
<comment type="catalytic activity">
    <reaction evidence="2 18 19">
        <text>(6R)-NADPHX = (6S)-NADPHX</text>
        <dbReference type="Rhea" id="RHEA:32227"/>
        <dbReference type="ChEBI" id="CHEBI:64076"/>
        <dbReference type="ChEBI" id="CHEBI:64077"/>
        <dbReference type="EC" id="5.1.99.6"/>
    </reaction>
</comment>
<evidence type="ECO:0000313" key="23">
    <source>
        <dbReference type="Proteomes" id="UP000664332"/>
    </source>
</evidence>
<feature type="binding site" evidence="18">
    <location>
        <position position="65"/>
    </location>
    <ligand>
        <name>K(+)</name>
        <dbReference type="ChEBI" id="CHEBI:29103"/>
    </ligand>
</feature>
<proteinExistence type="inferred from homology"/>
<dbReference type="HAMAP" id="MF_01966">
    <property type="entry name" value="NADHX_epimerase"/>
    <property type="match status" value="1"/>
</dbReference>
<organism evidence="22 23">
    <name type="scientific">Corynebacterium mendelii</name>
    <dbReference type="NCBI Taxonomy" id="2765362"/>
    <lineage>
        <taxon>Bacteria</taxon>
        <taxon>Bacillati</taxon>
        <taxon>Actinomycetota</taxon>
        <taxon>Actinomycetes</taxon>
        <taxon>Mycobacteriales</taxon>
        <taxon>Corynebacteriaceae</taxon>
        <taxon>Corynebacterium</taxon>
    </lineage>
</organism>
<dbReference type="EC" id="4.2.1.136" evidence="19"/>
<comment type="subunit">
    <text evidence="17">Homotetramer.</text>
</comment>
<evidence type="ECO:0000256" key="13">
    <source>
        <dbReference type="ARBA" id="ARBA00023268"/>
    </source>
</evidence>